<organism evidence="1 2">
    <name type="scientific">Luteolibacter yonseiensis</name>
    <dbReference type="NCBI Taxonomy" id="1144680"/>
    <lineage>
        <taxon>Bacteria</taxon>
        <taxon>Pseudomonadati</taxon>
        <taxon>Verrucomicrobiota</taxon>
        <taxon>Verrucomicrobiia</taxon>
        <taxon>Verrucomicrobiales</taxon>
        <taxon>Verrucomicrobiaceae</taxon>
        <taxon>Luteolibacter</taxon>
    </lineage>
</organism>
<dbReference type="EMBL" id="JAENIK010000012">
    <property type="protein sequence ID" value="MBK1817359.1"/>
    <property type="molecule type" value="Genomic_DNA"/>
</dbReference>
<comment type="caution">
    <text evidence="1">The sequence shown here is derived from an EMBL/GenBank/DDBJ whole genome shotgun (WGS) entry which is preliminary data.</text>
</comment>
<proteinExistence type="predicted"/>
<sequence length="152" mass="16708">MKGHPSLKEFATQRGLAELLGRSESLVCRVEIGTLEMTQNLKNDIVKMTGVSEKWLSASHETGATILAESGMPLSHADVMSKIEAEITRNHQEAAENFSKVASYPIQNRIAASWLKLVEEAVLEGLNRGDTGLMDEITKILLKYPVTRADAE</sequence>
<dbReference type="RefSeq" id="WP_200352303.1">
    <property type="nucleotide sequence ID" value="NZ_BAABHZ010000001.1"/>
</dbReference>
<keyword evidence="2" id="KW-1185">Reference proteome</keyword>
<dbReference type="Proteomes" id="UP000600139">
    <property type="component" value="Unassembled WGS sequence"/>
</dbReference>
<gene>
    <name evidence="1" type="ORF">JIN84_17190</name>
</gene>
<name>A0A934VDA5_9BACT</name>
<reference evidence="1" key="1">
    <citation type="submission" date="2021-01" db="EMBL/GenBank/DDBJ databases">
        <title>Modified the classification status of verrucomicrobia.</title>
        <authorList>
            <person name="Feng X."/>
        </authorList>
    </citation>
    <scope>NUCLEOTIDE SEQUENCE</scope>
    <source>
        <strain evidence="1">JCM 18052</strain>
    </source>
</reference>
<dbReference type="AlphaFoldDB" id="A0A934VDA5"/>
<accession>A0A934VDA5</accession>
<protein>
    <submittedName>
        <fullName evidence="1">Uncharacterized protein</fullName>
    </submittedName>
</protein>
<evidence type="ECO:0000313" key="2">
    <source>
        <dbReference type="Proteomes" id="UP000600139"/>
    </source>
</evidence>
<evidence type="ECO:0000313" key="1">
    <source>
        <dbReference type="EMBL" id="MBK1817359.1"/>
    </source>
</evidence>